<dbReference type="InterPro" id="IPR008910">
    <property type="entry name" value="MSC_TM_helix"/>
</dbReference>
<dbReference type="Proteomes" id="UP001596445">
    <property type="component" value="Unassembled WGS sequence"/>
</dbReference>
<protein>
    <submittedName>
        <fullName evidence="8">Mechanosensitive ion channel domain-containing protein</fullName>
    </submittedName>
</protein>
<dbReference type="Pfam" id="PF00924">
    <property type="entry name" value="MS_channel_2nd"/>
    <property type="match status" value="1"/>
</dbReference>
<dbReference type="InterPro" id="IPR011014">
    <property type="entry name" value="MscS_channel_TM-2"/>
</dbReference>
<feature type="transmembrane region" description="Helical" evidence="6">
    <location>
        <begin position="108"/>
        <end position="125"/>
    </location>
</feature>
<evidence type="ECO:0000313" key="8">
    <source>
        <dbReference type="EMBL" id="MFC7059586.1"/>
    </source>
</evidence>
<comment type="similarity">
    <text evidence="2">Belongs to the MscS (TC 1.A.23) family.</text>
</comment>
<dbReference type="SUPFAM" id="SSF50182">
    <property type="entry name" value="Sm-like ribonucleoproteins"/>
    <property type="match status" value="1"/>
</dbReference>
<dbReference type="AlphaFoldDB" id="A0ABD5W247"/>
<dbReference type="Gene3D" id="1.10.287.1260">
    <property type="match status" value="1"/>
</dbReference>
<dbReference type="Pfam" id="PF05552">
    <property type="entry name" value="MS_channel_1st_1"/>
    <property type="match status" value="1"/>
</dbReference>
<feature type="transmembrane region" description="Helical" evidence="6">
    <location>
        <begin position="70"/>
        <end position="96"/>
    </location>
</feature>
<evidence type="ECO:0000256" key="2">
    <source>
        <dbReference type="ARBA" id="ARBA00008017"/>
    </source>
</evidence>
<dbReference type="InterPro" id="IPR006685">
    <property type="entry name" value="MscS_channel_2nd"/>
</dbReference>
<gene>
    <name evidence="8" type="ORF">ACFQQG_17105</name>
</gene>
<keyword evidence="4 6" id="KW-1133">Transmembrane helix</keyword>
<feature type="transmembrane region" description="Helical" evidence="6">
    <location>
        <begin position="145"/>
        <end position="166"/>
    </location>
</feature>
<evidence type="ECO:0000256" key="5">
    <source>
        <dbReference type="ARBA" id="ARBA00023136"/>
    </source>
</evidence>
<name>A0ABD5W247_9EURY</name>
<comment type="subcellular location">
    <subcellularLocation>
        <location evidence="1">Membrane</location>
        <topology evidence="1">Multi-pass membrane protein</topology>
    </subcellularLocation>
</comment>
<dbReference type="GO" id="GO:0016020">
    <property type="term" value="C:membrane"/>
    <property type="evidence" value="ECO:0007669"/>
    <property type="project" value="UniProtKB-SubCell"/>
</dbReference>
<keyword evidence="5 6" id="KW-0472">Membrane</keyword>
<keyword evidence="3 6" id="KW-0812">Transmembrane</keyword>
<proteinExistence type="inferred from homology"/>
<dbReference type="InterPro" id="IPR010920">
    <property type="entry name" value="LSM_dom_sf"/>
</dbReference>
<feature type="transmembrane region" description="Helical" evidence="6">
    <location>
        <begin position="18"/>
        <end position="37"/>
    </location>
</feature>
<evidence type="ECO:0000259" key="7">
    <source>
        <dbReference type="Pfam" id="PF00924"/>
    </source>
</evidence>
<feature type="transmembrane region" description="Helical" evidence="6">
    <location>
        <begin position="172"/>
        <end position="194"/>
    </location>
</feature>
<dbReference type="InterPro" id="IPR023408">
    <property type="entry name" value="MscS_beta-dom_sf"/>
</dbReference>
<reference evidence="8 9" key="1">
    <citation type="journal article" date="2019" name="Int. J. Syst. Evol. Microbiol.">
        <title>The Global Catalogue of Microorganisms (GCM) 10K type strain sequencing project: providing services to taxonomists for standard genome sequencing and annotation.</title>
        <authorList>
            <consortium name="The Broad Institute Genomics Platform"/>
            <consortium name="The Broad Institute Genome Sequencing Center for Infectious Disease"/>
            <person name="Wu L."/>
            <person name="Ma J."/>
        </authorList>
    </citation>
    <scope>NUCLEOTIDE SEQUENCE [LARGE SCALE GENOMIC DNA]</scope>
    <source>
        <strain evidence="8 9">JCM 30072</strain>
    </source>
</reference>
<dbReference type="InterPro" id="IPR045275">
    <property type="entry name" value="MscS_archaea/bacteria_type"/>
</dbReference>
<dbReference type="EMBL" id="JBHSZI010000001">
    <property type="protein sequence ID" value="MFC7059586.1"/>
    <property type="molecule type" value="Genomic_DNA"/>
</dbReference>
<evidence type="ECO:0000256" key="4">
    <source>
        <dbReference type="ARBA" id="ARBA00022989"/>
    </source>
</evidence>
<evidence type="ECO:0000256" key="1">
    <source>
        <dbReference type="ARBA" id="ARBA00004141"/>
    </source>
</evidence>
<comment type="caution">
    <text evidence="8">The sequence shown here is derived from an EMBL/GenBank/DDBJ whole genome shotgun (WGS) entry which is preliminary data.</text>
</comment>
<dbReference type="SUPFAM" id="SSF82861">
    <property type="entry name" value="Mechanosensitive channel protein MscS (YggB), transmembrane region"/>
    <property type="match status" value="1"/>
</dbReference>
<evidence type="ECO:0000313" key="9">
    <source>
        <dbReference type="Proteomes" id="UP001596445"/>
    </source>
</evidence>
<dbReference type="PANTHER" id="PTHR30221:SF20">
    <property type="entry name" value="SMALL-CONDUCTANCE MECHANOSENSITIVE CHANNEL"/>
    <property type="match status" value="1"/>
</dbReference>
<evidence type="ECO:0000256" key="3">
    <source>
        <dbReference type="ARBA" id="ARBA00022692"/>
    </source>
</evidence>
<keyword evidence="9" id="KW-1185">Reference proteome</keyword>
<dbReference type="RefSeq" id="WP_267162367.1">
    <property type="nucleotide sequence ID" value="NZ_CP112972.1"/>
</dbReference>
<accession>A0ABD5W247</accession>
<feature type="domain" description="Mechanosensitive ion channel MscS" evidence="7">
    <location>
        <begin position="201"/>
        <end position="254"/>
    </location>
</feature>
<sequence length="262" mass="28478">MTSNAADLVRDIFSTETAVTLAVGILIIGLVVSYLVWRWTHRVFERTGINDAVEGTSFERTAQGMGTSTAGILGQILAVFVYVLTAIFAFNVAQIFDTALFWTRVTNYLPRLFIALVAIIVGLLAGEKGQLLVQERLQSIKLPEVAIIPILVKYSIYYIAGLIALAQLGVATAALLVLLGAYAFGLVFLGGLAFKDLLAAAAAGIYLLLNEPYSIGDEVRIEGTRGIVQEVDMFVTHVEADGKEYILPNQQILRDGVVRIRE</sequence>
<dbReference type="GeneID" id="76631760"/>
<dbReference type="Gene3D" id="2.30.30.60">
    <property type="match status" value="1"/>
</dbReference>
<evidence type="ECO:0000256" key="6">
    <source>
        <dbReference type="SAM" id="Phobius"/>
    </source>
</evidence>
<dbReference type="PANTHER" id="PTHR30221">
    <property type="entry name" value="SMALL-CONDUCTANCE MECHANOSENSITIVE CHANNEL"/>
    <property type="match status" value="1"/>
</dbReference>
<organism evidence="8 9">
    <name type="scientific">Halovenus salina</name>
    <dbReference type="NCBI Taxonomy" id="1510225"/>
    <lineage>
        <taxon>Archaea</taxon>
        <taxon>Methanobacteriati</taxon>
        <taxon>Methanobacteriota</taxon>
        <taxon>Stenosarchaea group</taxon>
        <taxon>Halobacteria</taxon>
        <taxon>Halobacteriales</taxon>
        <taxon>Haloarculaceae</taxon>
        <taxon>Halovenus</taxon>
    </lineage>
</organism>